<dbReference type="Proteomes" id="UP000481861">
    <property type="component" value="Unassembled WGS sequence"/>
</dbReference>
<evidence type="ECO:0000256" key="1">
    <source>
        <dbReference type="SAM" id="MobiDB-lite"/>
    </source>
</evidence>
<evidence type="ECO:0000313" key="4">
    <source>
        <dbReference type="Proteomes" id="UP000481861"/>
    </source>
</evidence>
<dbReference type="AlphaFoldDB" id="A0A7C8MNK7"/>
<feature type="transmembrane region" description="Helical" evidence="2">
    <location>
        <begin position="60"/>
        <end position="85"/>
    </location>
</feature>
<proteinExistence type="predicted"/>
<evidence type="ECO:0000256" key="2">
    <source>
        <dbReference type="SAM" id="Phobius"/>
    </source>
</evidence>
<keyword evidence="2" id="KW-0472">Membrane</keyword>
<feature type="compositionally biased region" description="Low complexity" evidence="1">
    <location>
        <begin position="132"/>
        <end position="147"/>
    </location>
</feature>
<accession>A0A7C8MNK7</accession>
<reference evidence="3 4" key="1">
    <citation type="submission" date="2020-01" db="EMBL/GenBank/DDBJ databases">
        <authorList>
            <consortium name="DOE Joint Genome Institute"/>
            <person name="Haridas S."/>
            <person name="Albert R."/>
            <person name="Binder M."/>
            <person name="Bloem J."/>
            <person name="Labutti K."/>
            <person name="Salamov A."/>
            <person name="Andreopoulos B."/>
            <person name="Baker S.E."/>
            <person name="Barry K."/>
            <person name="Bills G."/>
            <person name="Bluhm B.H."/>
            <person name="Cannon C."/>
            <person name="Castanera R."/>
            <person name="Culley D.E."/>
            <person name="Daum C."/>
            <person name="Ezra D."/>
            <person name="Gonzalez J.B."/>
            <person name="Henrissat B."/>
            <person name="Kuo A."/>
            <person name="Liang C."/>
            <person name="Lipzen A."/>
            <person name="Lutzoni F."/>
            <person name="Magnuson J."/>
            <person name="Mondo S."/>
            <person name="Nolan M."/>
            <person name="Ohm R."/>
            <person name="Pangilinan J."/>
            <person name="Park H.-J.H."/>
            <person name="Ramirez L."/>
            <person name="Alfaro M."/>
            <person name="Sun H."/>
            <person name="Tritt A."/>
            <person name="Yoshinaga Y."/>
            <person name="Zwiers L.-H.L."/>
            <person name="Turgeon B.G."/>
            <person name="Goodwin S.B."/>
            <person name="Spatafora J.W."/>
            <person name="Crous P.W."/>
            <person name="Grigoriev I.V."/>
        </authorList>
    </citation>
    <scope>NUCLEOTIDE SEQUENCE [LARGE SCALE GENOMIC DNA]</scope>
    <source>
        <strain evidence="3 4">CBS 611.86</strain>
    </source>
</reference>
<feature type="compositionally biased region" description="Pro residues" evidence="1">
    <location>
        <begin position="148"/>
        <end position="161"/>
    </location>
</feature>
<keyword evidence="4" id="KW-1185">Reference proteome</keyword>
<evidence type="ECO:0000313" key="3">
    <source>
        <dbReference type="EMBL" id="KAF2873604.1"/>
    </source>
</evidence>
<comment type="caution">
    <text evidence="3">The sequence shown here is derived from an EMBL/GenBank/DDBJ whole genome shotgun (WGS) entry which is preliminary data.</text>
</comment>
<name>A0A7C8MNK7_9PLEO</name>
<organism evidence="3 4">
    <name type="scientific">Massariosphaeria phaeospora</name>
    <dbReference type="NCBI Taxonomy" id="100035"/>
    <lineage>
        <taxon>Eukaryota</taxon>
        <taxon>Fungi</taxon>
        <taxon>Dikarya</taxon>
        <taxon>Ascomycota</taxon>
        <taxon>Pezizomycotina</taxon>
        <taxon>Dothideomycetes</taxon>
        <taxon>Pleosporomycetidae</taxon>
        <taxon>Pleosporales</taxon>
        <taxon>Pleosporales incertae sedis</taxon>
        <taxon>Massariosphaeria</taxon>
    </lineage>
</organism>
<protein>
    <submittedName>
        <fullName evidence="3">Uncharacterized protein</fullName>
    </submittedName>
</protein>
<keyword evidence="2" id="KW-1133">Transmembrane helix</keyword>
<gene>
    <name evidence="3" type="ORF">BDV95DRAFT_592948</name>
</gene>
<feature type="compositionally biased region" description="Polar residues" evidence="1">
    <location>
        <begin position="120"/>
        <end position="131"/>
    </location>
</feature>
<sequence length="354" mass="38356">MSVFRIDCANKTGSTQMFDRWDSNGGSSTLVGGDRPLPTNTTEDAIQVTSKEKMLPGPTIAGIATGTLAGVGIFILAAFLLYRYLKNRRLNKKRNPKRTPIDGRAGAGTGTLPRVREPINLTSRGASSHSTSLPSNSANTSDSSSTPPVVPPKCPRRPPPSNNVSIGPTRNEYELDTLPILRQSPLSSMTAPTTSDCTHNNRFSATSSTFHYSTDPLASTGPGVNQNRFSIASSIDHLIAGETSHPDTPENWPLPSTSLSRVNSLFAPEDADETRRRRSSQMLAVAGPYLTPEQALGDGYWEAEREQLEADVALSQVEESELDDEEWGAVREYDQEPGVEINETGTVIRRWSVG</sequence>
<dbReference type="OrthoDB" id="3801549at2759"/>
<feature type="region of interest" description="Disordered" evidence="1">
    <location>
        <begin position="93"/>
        <end position="170"/>
    </location>
</feature>
<keyword evidence="2" id="KW-0812">Transmembrane</keyword>
<dbReference type="EMBL" id="JAADJZ010000007">
    <property type="protein sequence ID" value="KAF2873604.1"/>
    <property type="molecule type" value="Genomic_DNA"/>
</dbReference>